<feature type="signal peptide" evidence="1">
    <location>
        <begin position="1"/>
        <end position="19"/>
    </location>
</feature>
<sequence>MMAIYNLFAFAGLFISSSAIHQEKLQWVDNSDAYVSHLIPAGGNRGGYGVFYVAREKFDGNWVPGKTMVVEGILTTPPGATSWVRAENASIPAQSVVVDEEGVNDEETFICRALHRNDITPGKLLPSVGLCQVPYVGLEYSYPEYEVLVINDYGLANGVGK</sequence>
<dbReference type="Proteomes" id="UP000094527">
    <property type="component" value="Unassembled WGS sequence"/>
</dbReference>
<accession>A0A1D2M8H8</accession>
<dbReference type="EMBL" id="LJIJ01002786">
    <property type="protein sequence ID" value="ODM89231.1"/>
    <property type="molecule type" value="Genomic_DNA"/>
</dbReference>
<dbReference type="Pfam" id="PF11901">
    <property type="entry name" value="DM9"/>
    <property type="match status" value="1"/>
</dbReference>
<keyword evidence="3" id="KW-1185">Reference proteome</keyword>
<dbReference type="OrthoDB" id="2142040at2759"/>
<dbReference type="InterPro" id="IPR006616">
    <property type="entry name" value="DM9_repeat"/>
</dbReference>
<keyword evidence="1" id="KW-0732">Signal</keyword>
<dbReference type="PANTHER" id="PTHR31649:SF1">
    <property type="entry name" value="FARNESOIC ACID O-METHYL TRANSFERASE DOMAIN-CONTAINING PROTEIN"/>
    <property type="match status" value="1"/>
</dbReference>
<reference evidence="2 3" key="1">
    <citation type="journal article" date="2016" name="Genome Biol. Evol.">
        <title>Gene Family Evolution Reflects Adaptation to Soil Environmental Stressors in the Genome of the Collembolan Orchesella cincta.</title>
        <authorList>
            <person name="Faddeeva-Vakhrusheva A."/>
            <person name="Derks M.F."/>
            <person name="Anvar S.Y."/>
            <person name="Agamennone V."/>
            <person name="Suring W."/>
            <person name="Smit S."/>
            <person name="van Straalen N.M."/>
            <person name="Roelofs D."/>
        </authorList>
    </citation>
    <scope>NUCLEOTIDE SEQUENCE [LARGE SCALE GENOMIC DNA]</scope>
    <source>
        <tissue evidence="2">Mixed pool</tissue>
    </source>
</reference>
<organism evidence="2 3">
    <name type="scientific">Orchesella cincta</name>
    <name type="common">Springtail</name>
    <name type="synonym">Podura cincta</name>
    <dbReference type="NCBI Taxonomy" id="48709"/>
    <lineage>
        <taxon>Eukaryota</taxon>
        <taxon>Metazoa</taxon>
        <taxon>Ecdysozoa</taxon>
        <taxon>Arthropoda</taxon>
        <taxon>Hexapoda</taxon>
        <taxon>Collembola</taxon>
        <taxon>Entomobryomorpha</taxon>
        <taxon>Entomobryoidea</taxon>
        <taxon>Orchesellidae</taxon>
        <taxon>Orchesellinae</taxon>
        <taxon>Orchesella</taxon>
    </lineage>
</organism>
<dbReference type="AlphaFoldDB" id="A0A1D2M8H8"/>
<proteinExistence type="predicted"/>
<keyword evidence="2" id="KW-0436">Ligase</keyword>
<dbReference type="PANTHER" id="PTHR31649">
    <property type="entry name" value="AGAP009604-PA"/>
    <property type="match status" value="1"/>
</dbReference>
<feature type="chain" id="PRO_5008903618" evidence="1">
    <location>
        <begin position="20"/>
        <end position="161"/>
    </location>
</feature>
<comment type="caution">
    <text evidence="2">The sequence shown here is derived from an EMBL/GenBank/DDBJ whole genome shotgun (WGS) entry which is preliminary data.</text>
</comment>
<name>A0A1D2M8H8_ORCCI</name>
<evidence type="ECO:0000313" key="2">
    <source>
        <dbReference type="EMBL" id="ODM89231.1"/>
    </source>
</evidence>
<dbReference type="SMART" id="SM00696">
    <property type="entry name" value="DM9"/>
    <property type="match status" value="1"/>
</dbReference>
<gene>
    <name evidence="2" type="ORF">Ocin01_17451</name>
</gene>
<evidence type="ECO:0000313" key="3">
    <source>
        <dbReference type="Proteomes" id="UP000094527"/>
    </source>
</evidence>
<dbReference type="GO" id="GO:0016874">
    <property type="term" value="F:ligase activity"/>
    <property type="evidence" value="ECO:0007669"/>
    <property type="project" value="UniProtKB-KW"/>
</dbReference>
<evidence type="ECO:0000256" key="1">
    <source>
        <dbReference type="SAM" id="SignalP"/>
    </source>
</evidence>
<protein>
    <submittedName>
        <fullName evidence="2">Cysteine--tRNA ligase</fullName>
    </submittedName>
</protein>